<dbReference type="KEGG" id="bbig:BBBOND_0205390"/>
<feature type="domain" description="SUN" evidence="6">
    <location>
        <begin position="41"/>
        <end position="218"/>
    </location>
</feature>
<feature type="transmembrane region" description="Helical" evidence="5">
    <location>
        <begin position="852"/>
        <end position="872"/>
    </location>
</feature>
<dbReference type="PANTHER" id="PTHR12953:SF0">
    <property type="entry name" value="SUN DOMAIN-CONTAINING OSSIFICATION FACTOR"/>
    <property type="match status" value="1"/>
</dbReference>
<dbReference type="GeneID" id="24563922"/>
<name>A0A061D3U2_BABBI</name>
<keyword evidence="3 5" id="KW-1133">Transmembrane helix</keyword>
<sequence>MSMLFSLAYKRKYVLQCVLIFFTLYCCLRRISHKPKGGIPVVRDLDPSLKYTFTKKLKGKPFDFQFFKLKVDFLSEDAGAKIISQSKTLTHLKSIQNSDRNSYLLAPCQNTDWFILSFPESISIKHVAFISYEYYASTYKIIRISTSLVYPSDKWHVLAEIETERGQSEVFDISPLCDKGDHVGCWAKYMKVELLDYHRFEYNYYCSLTSMKVYGSTAVDVLESEITNGSGVHDKRGQNPDEFNAPSEMRRQLPYIGMSEFQNTTPDAALTKNQRIFLDKRTYKKPIPMSKSRVIARITIGESLYVFMMRLAAKNCGCGRNKLLYRRMSRFMRTNRCRMHNVMTVLDGSVQCRGYRSIWCSIGWNMMYKVCLPLNHTWFEAVVYTAIRKGIIKQQLRRAFNSRIHSPLLLCVRHNTFLGMYYCYSNFSYTSFATLTSTETIVGFVPTRRRGIPLKRLYVFYPNQALKGMVPITSKVVSHVSKRNGLVRGTHFILSDESIASATVSSGICKLTLHTHAIKHACSVYYLNDSIFKSYVFYTGNIVMRVTKNLRLLTLIAYSAYGGNVLSKIVPAITKHDVASDDSTLHLFESSDAFAWNSIQNEQSGVIDSQSNTLKKSPTHKHVLLQISERVKALEILSNDLNERTHHVKRVLDTHVDQLHHLTKKLQDILCPLHNIGRWGKYFQKEQESLLRSWGMKSFQIVYSKRLSKGSIMVQGCVESDLSAIFSMCTLLLKEGNSVHSIIQDNICPIDRVIPHQTKGVCRWVVPVTRISLFMAIMKRTKLINCCRRFGCQCLNPASSYTNRVLWMPHFTKNTDARWRYGIMDKMYLWVDASLSSVFKPIYRIISVLCDLVFNIYTLFVCLLITQFFWAYRYRKIKTLVFDIRNKIRGNIFE</sequence>
<protein>
    <recommendedName>
        <fullName evidence="6">SUN domain-containing protein</fullName>
    </recommendedName>
</protein>
<dbReference type="GO" id="GO:0012505">
    <property type="term" value="C:endomembrane system"/>
    <property type="evidence" value="ECO:0007669"/>
    <property type="project" value="UniProtKB-SubCell"/>
</dbReference>
<dbReference type="PROSITE" id="PS51469">
    <property type="entry name" value="SUN"/>
    <property type="match status" value="1"/>
</dbReference>
<dbReference type="InterPro" id="IPR045120">
    <property type="entry name" value="Suco/Slp1-like"/>
</dbReference>
<evidence type="ECO:0000256" key="2">
    <source>
        <dbReference type="ARBA" id="ARBA00022692"/>
    </source>
</evidence>
<proteinExistence type="predicted"/>
<evidence type="ECO:0000256" key="1">
    <source>
        <dbReference type="ARBA" id="ARBA00004308"/>
    </source>
</evidence>
<dbReference type="Proteomes" id="UP000033188">
    <property type="component" value="Chromosome 2"/>
</dbReference>
<dbReference type="RefSeq" id="XP_012767567.1">
    <property type="nucleotide sequence ID" value="XM_012912113.1"/>
</dbReference>
<organism evidence="7 8">
    <name type="scientific">Babesia bigemina</name>
    <dbReference type="NCBI Taxonomy" id="5866"/>
    <lineage>
        <taxon>Eukaryota</taxon>
        <taxon>Sar</taxon>
        <taxon>Alveolata</taxon>
        <taxon>Apicomplexa</taxon>
        <taxon>Aconoidasida</taxon>
        <taxon>Piroplasmida</taxon>
        <taxon>Babesiidae</taxon>
        <taxon>Babesia</taxon>
    </lineage>
</organism>
<dbReference type="GO" id="GO:0034975">
    <property type="term" value="P:protein folding in endoplasmic reticulum"/>
    <property type="evidence" value="ECO:0007669"/>
    <property type="project" value="TreeGrafter"/>
</dbReference>
<evidence type="ECO:0000256" key="5">
    <source>
        <dbReference type="SAM" id="Phobius"/>
    </source>
</evidence>
<evidence type="ECO:0000256" key="4">
    <source>
        <dbReference type="ARBA" id="ARBA00023136"/>
    </source>
</evidence>
<dbReference type="GO" id="GO:0005737">
    <property type="term" value="C:cytoplasm"/>
    <property type="evidence" value="ECO:0007669"/>
    <property type="project" value="TreeGrafter"/>
</dbReference>
<keyword evidence="4 5" id="KW-0472">Membrane</keyword>
<evidence type="ECO:0000313" key="7">
    <source>
        <dbReference type="EMBL" id="CDR95381.1"/>
    </source>
</evidence>
<dbReference type="GO" id="GO:0016020">
    <property type="term" value="C:membrane"/>
    <property type="evidence" value="ECO:0007669"/>
    <property type="project" value="InterPro"/>
</dbReference>
<reference evidence="8" key="1">
    <citation type="submission" date="2014-06" db="EMBL/GenBank/DDBJ databases">
        <authorList>
            <person name="Aslett M."/>
            <person name="De Silva N."/>
        </authorList>
    </citation>
    <scope>NUCLEOTIDE SEQUENCE [LARGE SCALE GENOMIC DNA]</scope>
    <source>
        <strain evidence="8">Bond</strain>
    </source>
</reference>
<dbReference type="PANTHER" id="PTHR12953">
    <property type="entry name" value="MEMBRANE PROTEIN CH1 RELATED"/>
    <property type="match status" value="1"/>
</dbReference>
<evidence type="ECO:0000313" key="8">
    <source>
        <dbReference type="Proteomes" id="UP000033188"/>
    </source>
</evidence>
<dbReference type="OrthoDB" id="266334at2759"/>
<evidence type="ECO:0000256" key="3">
    <source>
        <dbReference type="ARBA" id="ARBA00022989"/>
    </source>
</evidence>
<accession>A0A061D3U2</accession>
<dbReference type="VEuPathDB" id="PiroplasmaDB:BBBOND_0205390"/>
<comment type="subcellular location">
    <subcellularLocation>
        <location evidence="1">Endomembrane system</location>
    </subcellularLocation>
</comment>
<dbReference type="InterPro" id="IPR012919">
    <property type="entry name" value="SUN_dom"/>
</dbReference>
<dbReference type="EMBL" id="LK391708">
    <property type="protein sequence ID" value="CDR95381.1"/>
    <property type="molecule type" value="Genomic_DNA"/>
</dbReference>
<gene>
    <name evidence="7" type="ORF">BBBOND_0205390</name>
</gene>
<dbReference type="AlphaFoldDB" id="A0A061D3U2"/>
<dbReference type="STRING" id="5866.A0A061D3U2"/>
<keyword evidence="8" id="KW-1185">Reference proteome</keyword>
<evidence type="ECO:0000259" key="6">
    <source>
        <dbReference type="PROSITE" id="PS51469"/>
    </source>
</evidence>
<keyword evidence="2 5" id="KW-0812">Transmembrane</keyword>
<dbReference type="Pfam" id="PF07738">
    <property type="entry name" value="Sad1_UNC"/>
    <property type="match status" value="1"/>
</dbReference>